<organism evidence="2">
    <name type="scientific">Culex pipiens</name>
    <name type="common">House mosquito</name>
    <dbReference type="NCBI Taxonomy" id="7175"/>
    <lineage>
        <taxon>Eukaryota</taxon>
        <taxon>Metazoa</taxon>
        <taxon>Ecdysozoa</taxon>
        <taxon>Arthropoda</taxon>
        <taxon>Hexapoda</taxon>
        <taxon>Insecta</taxon>
        <taxon>Pterygota</taxon>
        <taxon>Neoptera</taxon>
        <taxon>Endopterygota</taxon>
        <taxon>Diptera</taxon>
        <taxon>Nematocera</taxon>
        <taxon>Culicoidea</taxon>
        <taxon>Culicidae</taxon>
        <taxon>Culicinae</taxon>
        <taxon>Culicini</taxon>
        <taxon>Culex</taxon>
        <taxon>Culex</taxon>
    </lineage>
</organism>
<feature type="chain" id="PRO_5036427931" evidence="1">
    <location>
        <begin position="20"/>
        <end position="163"/>
    </location>
</feature>
<dbReference type="EMBL" id="HBUE01114256">
    <property type="protein sequence ID" value="CAG6490142.1"/>
    <property type="molecule type" value="Transcribed_RNA"/>
</dbReference>
<evidence type="ECO:0000256" key="1">
    <source>
        <dbReference type="SAM" id="SignalP"/>
    </source>
</evidence>
<sequence>MLLKVFFRTYFRCFSLVTALSGTVVKPLPPAWFPLATRCRDLCSTRSFTDSGETSTVGCRVPPLSWYSGVGRIENRPAATVAVDTAIAGRNSRLCTACDCDACQGCGVTTYTFSLVCGEMAILTLRQLSRPRLRNAGSIVVVRNSSGMAFVTRCSGIVLDLRM</sequence>
<dbReference type="EMBL" id="HBUE01114258">
    <property type="protein sequence ID" value="CAG6490147.1"/>
    <property type="molecule type" value="Transcribed_RNA"/>
</dbReference>
<feature type="signal peptide" evidence="1">
    <location>
        <begin position="1"/>
        <end position="19"/>
    </location>
</feature>
<keyword evidence="1" id="KW-0732">Signal</keyword>
<name>A0A8D8CB33_CULPI</name>
<evidence type="ECO:0000313" key="2">
    <source>
        <dbReference type="EMBL" id="CAG6490142.1"/>
    </source>
</evidence>
<proteinExistence type="predicted"/>
<accession>A0A8D8CB33</accession>
<reference evidence="2" key="1">
    <citation type="submission" date="2021-05" db="EMBL/GenBank/DDBJ databases">
        <authorList>
            <person name="Alioto T."/>
            <person name="Alioto T."/>
            <person name="Gomez Garrido J."/>
        </authorList>
    </citation>
    <scope>NUCLEOTIDE SEQUENCE</scope>
</reference>
<dbReference type="AlphaFoldDB" id="A0A8D8CB33"/>
<protein>
    <submittedName>
        <fullName evidence="2">(northern house mosquito) hypothetical protein</fullName>
    </submittedName>
</protein>